<dbReference type="AlphaFoldDB" id="A0A6U3T0V5"/>
<protein>
    <recommendedName>
        <fullName evidence="5">TAZ-type domain-containing protein</fullName>
    </recommendedName>
</protein>
<dbReference type="GO" id="GO:0008270">
    <property type="term" value="F:zinc ion binding"/>
    <property type="evidence" value="ECO:0007669"/>
    <property type="project" value="UniProtKB-KW"/>
</dbReference>
<name>A0A6U3T0V5_9STRA</name>
<feature type="compositionally biased region" description="Polar residues" evidence="4">
    <location>
        <begin position="51"/>
        <end position="64"/>
    </location>
</feature>
<feature type="domain" description="TAZ-type" evidence="5">
    <location>
        <begin position="75"/>
        <end position="159"/>
    </location>
</feature>
<evidence type="ECO:0000259" key="5">
    <source>
        <dbReference type="PROSITE" id="PS50134"/>
    </source>
</evidence>
<evidence type="ECO:0000313" key="7">
    <source>
        <dbReference type="EMBL" id="CAE4604246.1"/>
    </source>
</evidence>
<feature type="region of interest" description="Disordered" evidence="4">
    <location>
        <begin position="208"/>
        <end position="292"/>
    </location>
</feature>
<dbReference type="InterPro" id="IPR000197">
    <property type="entry name" value="Znf_TAZ"/>
</dbReference>
<organism evidence="7">
    <name type="scientific">Ditylum brightwellii</name>
    <dbReference type="NCBI Taxonomy" id="49249"/>
    <lineage>
        <taxon>Eukaryota</taxon>
        <taxon>Sar</taxon>
        <taxon>Stramenopiles</taxon>
        <taxon>Ochrophyta</taxon>
        <taxon>Bacillariophyta</taxon>
        <taxon>Mediophyceae</taxon>
        <taxon>Lithodesmiophycidae</taxon>
        <taxon>Lithodesmiales</taxon>
        <taxon>Lithodesmiaceae</taxon>
        <taxon>Ditylum</taxon>
    </lineage>
</organism>
<dbReference type="EMBL" id="HBNS01016698">
    <property type="protein sequence ID" value="CAE4604246.1"/>
    <property type="molecule type" value="Transcribed_RNA"/>
</dbReference>
<dbReference type="Gene3D" id="1.20.1020.10">
    <property type="entry name" value="TAZ domain"/>
    <property type="match status" value="1"/>
</dbReference>
<keyword evidence="1" id="KW-0479">Metal-binding</keyword>
<proteinExistence type="predicted"/>
<keyword evidence="2" id="KW-0863">Zinc-finger</keyword>
<feature type="region of interest" description="Disordered" evidence="4">
    <location>
        <begin position="1"/>
        <end position="64"/>
    </location>
</feature>
<dbReference type="PROSITE" id="PS50134">
    <property type="entry name" value="ZF_TAZ"/>
    <property type="match status" value="1"/>
</dbReference>
<dbReference type="EMBL" id="HBGN01027677">
    <property type="protein sequence ID" value="CAD9343532.1"/>
    <property type="molecule type" value="Transcribed_RNA"/>
</dbReference>
<feature type="compositionally biased region" description="Polar residues" evidence="4">
    <location>
        <begin position="239"/>
        <end position="248"/>
    </location>
</feature>
<feature type="compositionally biased region" description="Polar residues" evidence="4">
    <location>
        <begin position="471"/>
        <end position="482"/>
    </location>
</feature>
<reference evidence="7" key="1">
    <citation type="submission" date="2021-01" db="EMBL/GenBank/DDBJ databases">
        <authorList>
            <person name="Corre E."/>
            <person name="Pelletier E."/>
            <person name="Niang G."/>
            <person name="Scheremetjew M."/>
            <person name="Finn R."/>
            <person name="Kale V."/>
            <person name="Holt S."/>
            <person name="Cochrane G."/>
            <person name="Meng A."/>
            <person name="Brown T."/>
            <person name="Cohen L."/>
        </authorList>
    </citation>
    <scope>NUCLEOTIDE SEQUENCE</scope>
    <source>
        <strain evidence="7">GSO104</strain>
        <strain evidence="6">Pop2</strain>
    </source>
</reference>
<dbReference type="Pfam" id="PF02135">
    <property type="entry name" value="zf-TAZ"/>
    <property type="match status" value="1"/>
</dbReference>
<gene>
    <name evidence="7" type="ORF">DBRI00130_LOCUS13354</name>
    <name evidence="6" type="ORF">DBRI1063_LOCUS17879</name>
</gene>
<evidence type="ECO:0000256" key="3">
    <source>
        <dbReference type="ARBA" id="ARBA00022833"/>
    </source>
</evidence>
<dbReference type="SUPFAM" id="SSF57933">
    <property type="entry name" value="TAZ domain"/>
    <property type="match status" value="1"/>
</dbReference>
<feature type="region of interest" description="Disordered" evidence="4">
    <location>
        <begin position="460"/>
        <end position="482"/>
    </location>
</feature>
<sequence length="482" mass="52198">MTATIHENGRVKQGCNSFTESETSSRSEGNNNNSMVVDGGGDELVDLKGTSAPQATGSSSHPMINRAQNRGVNAIVSKAKRAAASLWMVLHAQGCRLDPAQCPHVGCRETKLLLLHVKQCPAGPEFDCPEGVQGCQQARKLLAHYRRCSTIRARQAGPGRRIVKQQTQHFCLVCSLVARHARTVLEGGKAPSLCVSVDAKKLPEISQTHNAVGSVKPMPVLPRSTSVEMMPPPPPRPPQTLSASTSNYHKMESRISSEPATPDQHQQTPWPSQSTQAVPLPVQDQQPSVYGSPPTTPQLMRRGIEAVAVAAAPASLAGGTTDPSMLGKSVDSSRGSFMHNASLFKGTNVADSVESPSKKQCQLHTNWNLRRRRAESYDERRSIRQYSQVVPSNSLSEFTGKSIGNDPTVETMFTNSIQQEEDIGEDRSEAENSFAPKKLMLLRKRSSSCGVLSSLVCPGGCDTIDEESHPSQHQPQMSEKPE</sequence>
<accession>A0A6U3T0V5</accession>
<evidence type="ECO:0000313" key="6">
    <source>
        <dbReference type="EMBL" id="CAD9343532.1"/>
    </source>
</evidence>
<dbReference type="SMART" id="SM00551">
    <property type="entry name" value="ZnF_TAZ"/>
    <property type="match status" value="1"/>
</dbReference>
<dbReference type="InterPro" id="IPR035898">
    <property type="entry name" value="TAZ_dom_sf"/>
</dbReference>
<evidence type="ECO:0000256" key="2">
    <source>
        <dbReference type="ARBA" id="ARBA00022771"/>
    </source>
</evidence>
<evidence type="ECO:0000256" key="1">
    <source>
        <dbReference type="ARBA" id="ARBA00022723"/>
    </source>
</evidence>
<evidence type="ECO:0000256" key="4">
    <source>
        <dbReference type="SAM" id="MobiDB-lite"/>
    </source>
</evidence>
<feature type="compositionally biased region" description="Low complexity" evidence="4">
    <location>
        <begin position="16"/>
        <end position="34"/>
    </location>
</feature>
<keyword evidence="3" id="KW-0862">Zinc</keyword>
<feature type="compositionally biased region" description="Polar residues" evidence="4">
    <location>
        <begin position="256"/>
        <end position="289"/>
    </location>
</feature>